<dbReference type="PANTHER" id="PTHR45626">
    <property type="entry name" value="TRANSCRIPTION TERMINATION FACTOR 2-RELATED"/>
    <property type="match status" value="1"/>
</dbReference>
<keyword evidence="2" id="KW-0378">Hydrolase</keyword>
<gene>
    <name evidence="4" type="ORF">SCLCIDRAFT_21878</name>
</gene>
<dbReference type="STRING" id="1036808.A0A0C3EEN5"/>
<dbReference type="PANTHER" id="PTHR45626:SF16">
    <property type="entry name" value="ATP-DEPENDENT HELICASE ULS1"/>
    <property type="match status" value="1"/>
</dbReference>
<dbReference type="GO" id="GO:0005524">
    <property type="term" value="F:ATP binding"/>
    <property type="evidence" value="ECO:0007669"/>
    <property type="project" value="UniProtKB-KW"/>
</dbReference>
<reference evidence="4 5" key="1">
    <citation type="submission" date="2014-04" db="EMBL/GenBank/DDBJ databases">
        <authorList>
            <consortium name="DOE Joint Genome Institute"/>
            <person name="Kuo A."/>
            <person name="Kohler A."/>
            <person name="Nagy L.G."/>
            <person name="Floudas D."/>
            <person name="Copeland A."/>
            <person name="Barry K.W."/>
            <person name="Cichocki N."/>
            <person name="Veneault-Fourrey C."/>
            <person name="LaButti K."/>
            <person name="Lindquist E.A."/>
            <person name="Lipzen A."/>
            <person name="Lundell T."/>
            <person name="Morin E."/>
            <person name="Murat C."/>
            <person name="Sun H."/>
            <person name="Tunlid A."/>
            <person name="Henrissat B."/>
            <person name="Grigoriev I.V."/>
            <person name="Hibbett D.S."/>
            <person name="Martin F."/>
            <person name="Nordberg H.P."/>
            <person name="Cantor M.N."/>
            <person name="Hua S.X."/>
        </authorList>
    </citation>
    <scope>NUCLEOTIDE SEQUENCE [LARGE SCALE GENOMIC DNA]</scope>
    <source>
        <strain evidence="4 5">Foug A</strain>
    </source>
</reference>
<dbReference type="AlphaFoldDB" id="A0A0C3EEN5"/>
<evidence type="ECO:0000256" key="3">
    <source>
        <dbReference type="ARBA" id="ARBA00022840"/>
    </source>
</evidence>
<dbReference type="GO" id="GO:0005634">
    <property type="term" value="C:nucleus"/>
    <property type="evidence" value="ECO:0007669"/>
    <property type="project" value="TreeGrafter"/>
</dbReference>
<dbReference type="OrthoDB" id="448448at2759"/>
<keyword evidence="1" id="KW-0547">Nucleotide-binding</keyword>
<dbReference type="InterPro" id="IPR050628">
    <property type="entry name" value="SNF2_RAD54_helicase_TF"/>
</dbReference>
<dbReference type="GO" id="GO:0008094">
    <property type="term" value="F:ATP-dependent activity, acting on DNA"/>
    <property type="evidence" value="ECO:0007669"/>
    <property type="project" value="TreeGrafter"/>
</dbReference>
<evidence type="ECO:0000256" key="2">
    <source>
        <dbReference type="ARBA" id="ARBA00022801"/>
    </source>
</evidence>
<name>A0A0C3EEN5_9AGAM</name>
<reference evidence="5" key="2">
    <citation type="submission" date="2015-01" db="EMBL/GenBank/DDBJ databases">
        <title>Evolutionary Origins and Diversification of the Mycorrhizal Mutualists.</title>
        <authorList>
            <consortium name="DOE Joint Genome Institute"/>
            <consortium name="Mycorrhizal Genomics Consortium"/>
            <person name="Kohler A."/>
            <person name="Kuo A."/>
            <person name="Nagy L.G."/>
            <person name="Floudas D."/>
            <person name="Copeland A."/>
            <person name="Barry K.W."/>
            <person name="Cichocki N."/>
            <person name="Veneault-Fourrey C."/>
            <person name="LaButti K."/>
            <person name="Lindquist E.A."/>
            <person name="Lipzen A."/>
            <person name="Lundell T."/>
            <person name="Morin E."/>
            <person name="Murat C."/>
            <person name="Riley R."/>
            <person name="Ohm R."/>
            <person name="Sun H."/>
            <person name="Tunlid A."/>
            <person name="Henrissat B."/>
            <person name="Grigoriev I.V."/>
            <person name="Hibbett D.S."/>
            <person name="Martin F."/>
        </authorList>
    </citation>
    <scope>NUCLEOTIDE SEQUENCE [LARGE SCALE GENOMIC DNA]</scope>
    <source>
        <strain evidence="5">Foug A</strain>
    </source>
</reference>
<evidence type="ECO:0000313" key="5">
    <source>
        <dbReference type="Proteomes" id="UP000053989"/>
    </source>
</evidence>
<organism evidence="4 5">
    <name type="scientific">Scleroderma citrinum Foug A</name>
    <dbReference type="NCBI Taxonomy" id="1036808"/>
    <lineage>
        <taxon>Eukaryota</taxon>
        <taxon>Fungi</taxon>
        <taxon>Dikarya</taxon>
        <taxon>Basidiomycota</taxon>
        <taxon>Agaricomycotina</taxon>
        <taxon>Agaricomycetes</taxon>
        <taxon>Agaricomycetidae</taxon>
        <taxon>Boletales</taxon>
        <taxon>Sclerodermatineae</taxon>
        <taxon>Sclerodermataceae</taxon>
        <taxon>Scleroderma</taxon>
    </lineage>
</organism>
<evidence type="ECO:0008006" key="6">
    <source>
        <dbReference type="Google" id="ProtNLM"/>
    </source>
</evidence>
<dbReference type="GO" id="GO:0016787">
    <property type="term" value="F:hydrolase activity"/>
    <property type="evidence" value="ECO:0007669"/>
    <property type="project" value="UniProtKB-KW"/>
</dbReference>
<dbReference type="InterPro" id="IPR027417">
    <property type="entry name" value="P-loop_NTPase"/>
</dbReference>
<dbReference type="InParanoid" id="A0A0C3EEN5"/>
<evidence type="ECO:0000313" key="4">
    <source>
        <dbReference type="EMBL" id="KIM66376.1"/>
    </source>
</evidence>
<dbReference type="Gene3D" id="3.40.50.300">
    <property type="entry name" value="P-loop containing nucleotide triphosphate hydrolases"/>
    <property type="match status" value="1"/>
</dbReference>
<dbReference type="GO" id="GO:0000724">
    <property type="term" value="P:double-strand break repair via homologous recombination"/>
    <property type="evidence" value="ECO:0007669"/>
    <property type="project" value="TreeGrafter"/>
</dbReference>
<dbReference type="GO" id="GO:0005737">
    <property type="term" value="C:cytoplasm"/>
    <property type="evidence" value="ECO:0007669"/>
    <property type="project" value="TreeGrafter"/>
</dbReference>
<dbReference type="EMBL" id="KN822017">
    <property type="protein sequence ID" value="KIM66376.1"/>
    <property type="molecule type" value="Genomic_DNA"/>
</dbReference>
<accession>A0A0C3EEN5</accession>
<keyword evidence="5" id="KW-1185">Reference proteome</keyword>
<proteinExistence type="predicted"/>
<dbReference type="SUPFAM" id="SSF52540">
    <property type="entry name" value="P-loop containing nucleoside triphosphate hydrolases"/>
    <property type="match status" value="1"/>
</dbReference>
<protein>
    <recommendedName>
        <fullName evidence="6">Helicase C-terminal domain-containing protein</fullName>
    </recommendedName>
</protein>
<keyword evidence="3" id="KW-0067">ATP-binding</keyword>
<dbReference type="Proteomes" id="UP000053989">
    <property type="component" value="Unassembled WGS sequence"/>
</dbReference>
<sequence>MRYEVGLIFHTHECDFVYPTINVIILIITTNRINCLVIFNIQPLRKDMQLLILCLDLSWNYAAETQAYDRVHRLGQEKEVFIRRLVVKDTIEERMLRLQEVKADLADAALGDGNGARLNKMSVREIQTLFGMKT</sequence>
<dbReference type="HOGENOM" id="CLU_1897440_0_0_1"/>
<evidence type="ECO:0000256" key="1">
    <source>
        <dbReference type="ARBA" id="ARBA00022741"/>
    </source>
</evidence>